<dbReference type="Proteomes" id="UP000724149">
    <property type="component" value="Unassembled WGS sequence"/>
</dbReference>
<gene>
    <name evidence="1" type="ORF">H9X81_02965</name>
</gene>
<protein>
    <submittedName>
        <fullName evidence="1">Uncharacterized protein</fullName>
    </submittedName>
</protein>
<accession>A0ABS2GKP9</accession>
<comment type="caution">
    <text evidence="1">The sequence shown here is derived from an EMBL/GenBank/DDBJ whole genome shotgun (WGS) entry which is preliminary data.</text>
</comment>
<evidence type="ECO:0000313" key="2">
    <source>
        <dbReference type="Proteomes" id="UP000724149"/>
    </source>
</evidence>
<reference evidence="1 2" key="1">
    <citation type="journal article" date="2021" name="Sci. Rep.">
        <title>The distribution of antibiotic resistance genes in chicken gut microbiota commensals.</title>
        <authorList>
            <person name="Juricova H."/>
            <person name="Matiasovicova J."/>
            <person name="Kubasova T."/>
            <person name="Cejkova D."/>
            <person name="Rychlik I."/>
        </authorList>
    </citation>
    <scope>NUCLEOTIDE SEQUENCE [LARGE SCALE GENOMIC DNA]</scope>
    <source>
        <strain evidence="1 2">An564</strain>
    </source>
</reference>
<organism evidence="1 2">
    <name type="scientific">Hydrogenoanaerobacterium saccharovorans</name>
    <dbReference type="NCBI Taxonomy" id="474960"/>
    <lineage>
        <taxon>Bacteria</taxon>
        <taxon>Bacillati</taxon>
        <taxon>Bacillota</taxon>
        <taxon>Clostridia</taxon>
        <taxon>Eubacteriales</taxon>
        <taxon>Oscillospiraceae</taxon>
        <taxon>Hydrogenoanaerobacterium</taxon>
    </lineage>
</organism>
<keyword evidence="2" id="KW-1185">Reference proteome</keyword>
<dbReference type="RefSeq" id="WP_177502901.1">
    <property type="nucleotide sequence ID" value="NZ_JACSNR010000002.1"/>
</dbReference>
<proteinExistence type="predicted"/>
<name>A0ABS2GKP9_9FIRM</name>
<sequence length="68" mass="8039">MTTKTIAAEEYLCQLQLEILRLREVVSGLYRAGEDRQNDVFYRYENLLNHKCAEYLELVEALEQAENQ</sequence>
<dbReference type="EMBL" id="JACSNR010000002">
    <property type="protein sequence ID" value="MBM6922658.1"/>
    <property type="molecule type" value="Genomic_DNA"/>
</dbReference>
<evidence type="ECO:0000313" key="1">
    <source>
        <dbReference type="EMBL" id="MBM6922658.1"/>
    </source>
</evidence>